<dbReference type="Proteomes" id="UP000255277">
    <property type="component" value="Unassembled WGS sequence"/>
</dbReference>
<dbReference type="InterPro" id="IPR046038">
    <property type="entry name" value="DUF5996"/>
</dbReference>
<dbReference type="OrthoDB" id="9800945at2"/>
<name>A0A0D0SQK7_STAGA</name>
<gene>
    <name evidence="2" type="ORF">NCTC12195_00505</name>
    <name evidence="1" type="ORF">SGA02_22000</name>
</gene>
<evidence type="ECO:0000313" key="1">
    <source>
        <dbReference type="EMBL" id="GEQ06372.1"/>
    </source>
</evidence>
<protein>
    <submittedName>
        <fullName evidence="2">Uncharacterized protein</fullName>
    </submittedName>
</protein>
<proteinExistence type="predicted"/>
<dbReference type="AlphaFoldDB" id="A0A0D0SQK7"/>
<dbReference type="EMBL" id="UHDK01000001">
    <property type="protein sequence ID" value="SUM31099.1"/>
    <property type="molecule type" value="Genomic_DNA"/>
</dbReference>
<sequence length="299" mass="35176">MLLKEWQKEKETLHILSQILGKYKLESMYQEPQWAHVALDITIQGFSTGMLHYEDKDFLIEVNLIDNIIEVRINNNKESIELENGTTIQTYYNKIKQILTSHGIHLEINTKPQEVADTTPIDQDTHHHHYKSDVANNVLDLMKFAYHAETKFISSLRVRKFKPALFWGTFDISCAMINSEHRPFSDDNKVIERAAFDEELIEFGFWFGDDNYEGPTFFVLPYPFTDKQFECHQKFPDNSKFDPNLGEFILEINSDQQPSHDTVSQFFYESYNILKDDLNWGDCSHFHLPLKMKNNHLTK</sequence>
<dbReference type="STRING" id="1293.SH09_00875"/>
<dbReference type="EMBL" id="BKAX01000006">
    <property type="protein sequence ID" value="GEQ06372.1"/>
    <property type="molecule type" value="Genomic_DNA"/>
</dbReference>
<keyword evidence="4" id="KW-1185">Reference proteome</keyword>
<reference evidence="2 3" key="1">
    <citation type="submission" date="2018-06" db="EMBL/GenBank/DDBJ databases">
        <authorList>
            <consortium name="Pathogen Informatics"/>
            <person name="Doyle S."/>
        </authorList>
    </citation>
    <scope>NUCLEOTIDE SEQUENCE [LARGE SCALE GENOMIC DNA]</scope>
    <source>
        <strain evidence="2 3">NCTC12195</strain>
    </source>
</reference>
<dbReference type="RefSeq" id="WP_042737727.1">
    <property type="nucleotide sequence ID" value="NZ_BKAX01000006.1"/>
</dbReference>
<evidence type="ECO:0000313" key="2">
    <source>
        <dbReference type="EMBL" id="SUM31099.1"/>
    </source>
</evidence>
<dbReference type="Pfam" id="PF19459">
    <property type="entry name" value="DUF5996"/>
    <property type="match status" value="1"/>
</dbReference>
<evidence type="ECO:0000313" key="4">
    <source>
        <dbReference type="Proteomes" id="UP000321057"/>
    </source>
</evidence>
<evidence type="ECO:0000313" key="3">
    <source>
        <dbReference type="Proteomes" id="UP000255277"/>
    </source>
</evidence>
<reference evidence="1 4" key="2">
    <citation type="submission" date="2019-07" db="EMBL/GenBank/DDBJ databases">
        <title>Whole genome shotgun sequence of Staphylococcus gallinarum NBRC 109767.</title>
        <authorList>
            <person name="Hosoyama A."/>
            <person name="Uohara A."/>
            <person name="Ohji S."/>
            <person name="Ichikawa N."/>
        </authorList>
    </citation>
    <scope>NUCLEOTIDE SEQUENCE [LARGE SCALE GENOMIC DNA]</scope>
    <source>
        <strain evidence="1 4">NBRC 109767</strain>
    </source>
</reference>
<accession>A0A0D0SQK7</accession>
<organism evidence="2 3">
    <name type="scientific">Staphylococcus gallinarum</name>
    <dbReference type="NCBI Taxonomy" id="1293"/>
    <lineage>
        <taxon>Bacteria</taxon>
        <taxon>Bacillati</taxon>
        <taxon>Bacillota</taxon>
        <taxon>Bacilli</taxon>
        <taxon>Bacillales</taxon>
        <taxon>Staphylococcaceae</taxon>
        <taxon>Staphylococcus</taxon>
    </lineage>
</organism>
<dbReference type="Proteomes" id="UP000321057">
    <property type="component" value="Unassembled WGS sequence"/>
</dbReference>